<gene>
    <name evidence="13 14" type="primary">panC</name>
    <name evidence="14" type="ORF">BVI061214_00872</name>
</gene>
<evidence type="ECO:0000256" key="7">
    <source>
        <dbReference type="ARBA" id="ARBA00022598"/>
    </source>
</evidence>
<evidence type="ECO:0000313" key="15">
    <source>
        <dbReference type="Proteomes" id="UP000037685"/>
    </source>
</evidence>
<evidence type="ECO:0000256" key="13">
    <source>
        <dbReference type="HAMAP-Rule" id="MF_00158"/>
    </source>
</evidence>
<evidence type="ECO:0000256" key="10">
    <source>
        <dbReference type="ARBA" id="ARBA00022840"/>
    </source>
</evidence>
<dbReference type="InterPro" id="IPR004821">
    <property type="entry name" value="Cyt_trans-like"/>
</dbReference>
<dbReference type="SUPFAM" id="SSF52374">
    <property type="entry name" value="Nucleotidylyl transferase"/>
    <property type="match status" value="1"/>
</dbReference>
<comment type="pathway">
    <text evidence="2 13">Cofactor biosynthesis; (R)-pantothenate biosynthesis; (R)-pantothenate from (R)-pantoate and beta-alanine: step 1/1.</text>
</comment>
<feature type="binding site" evidence="13">
    <location>
        <begin position="180"/>
        <end position="183"/>
    </location>
    <ligand>
        <name>ATP</name>
        <dbReference type="ChEBI" id="CHEBI:30616"/>
    </ligand>
</feature>
<comment type="subunit">
    <text evidence="13">Homodimer.</text>
</comment>
<comment type="subcellular location">
    <subcellularLocation>
        <location evidence="1 13">Cytoplasm</location>
    </subcellularLocation>
</comment>
<keyword evidence="7 13" id="KW-0436">Ligase</keyword>
<dbReference type="EMBL" id="LHCI01000106">
    <property type="protein sequence ID" value="KOX89693.1"/>
    <property type="molecule type" value="Genomic_DNA"/>
</dbReference>
<evidence type="ECO:0000256" key="1">
    <source>
        <dbReference type="ARBA" id="ARBA00004496"/>
    </source>
</evidence>
<dbReference type="CDD" id="cd00560">
    <property type="entry name" value="PanC"/>
    <property type="match status" value="1"/>
</dbReference>
<dbReference type="PANTHER" id="PTHR21299">
    <property type="entry name" value="CYTIDYLATE KINASE/PANTOATE-BETA-ALANINE LIGASE"/>
    <property type="match status" value="1"/>
</dbReference>
<dbReference type="Proteomes" id="UP000037685">
    <property type="component" value="Unassembled WGS sequence"/>
</dbReference>
<dbReference type="AlphaFoldDB" id="A0A0N0BLK2"/>
<feature type="binding site" evidence="13">
    <location>
        <begin position="143"/>
        <end position="146"/>
    </location>
    <ligand>
        <name>ATP</name>
        <dbReference type="ChEBI" id="CHEBI:30616"/>
    </ligand>
</feature>
<dbReference type="Gene3D" id="3.40.50.620">
    <property type="entry name" value="HUPs"/>
    <property type="match status" value="1"/>
</dbReference>
<sequence length="276" mass="30527">MKVVRTVAELKAALPREGVGFVPTMGYLHQGHLALVERARRENAFVVVSIFVNPLQFGPGEDYHRYPRDLDRDAALLEEAGVDLLFAPEVAEMYPKGFATRVQVEGPLTALWEGEVRPGHFQGVATVVARLFLLVGPERAYFGEKDYQQLLVIRKMVRDLGFPLEVVGVPTVREEDGLALSSRNVYLSPETRKKASVLYRALMAMREVALSGGSVAQALEAGERVLGEVPEFRPDYLAIVHPDTLLPLSRLVPGARGLVAGRFPEARLIDNLEVYP</sequence>
<dbReference type="Gene3D" id="3.30.1300.10">
    <property type="entry name" value="Pantoate-beta-alanine ligase, C-terminal domain"/>
    <property type="match status" value="1"/>
</dbReference>
<dbReference type="InterPro" id="IPR014729">
    <property type="entry name" value="Rossmann-like_a/b/a_fold"/>
</dbReference>
<evidence type="ECO:0000256" key="6">
    <source>
        <dbReference type="ARBA" id="ARBA00022490"/>
    </source>
</evidence>
<evidence type="ECO:0000256" key="3">
    <source>
        <dbReference type="ARBA" id="ARBA00009256"/>
    </source>
</evidence>
<keyword evidence="10 13" id="KW-0067">ATP-binding</keyword>
<dbReference type="PANTHER" id="PTHR21299:SF1">
    <property type="entry name" value="PANTOATE--BETA-ALANINE LIGASE"/>
    <property type="match status" value="1"/>
</dbReference>
<dbReference type="InterPro" id="IPR042176">
    <property type="entry name" value="Pantoate_ligase_C"/>
</dbReference>
<evidence type="ECO:0000256" key="8">
    <source>
        <dbReference type="ARBA" id="ARBA00022655"/>
    </source>
</evidence>
<dbReference type="GO" id="GO:0004592">
    <property type="term" value="F:pantoate-beta-alanine ligase activity"/>
    <property type="evidence" value="ECO:0007669"/>
    <property type="project" value="UniProtKB-UniRule"/>
</dbReference>
<evidence type="ECO:0000256" key="2">
    <source>
        <dbReference type="ARBA" id="ARBA00004990"/>
    </source>
</evidence>
<evidence type="ECO:0000256" key="4">
    <source>
        <dbReference type="ARBA" id="ARBA00012219"/>
    </source>
</evidence>
<proteinExistence type="inferred from homology"/>
<feature type="binding site" evidence="13">
    <location>
        <position position="172"/>
    </location>
    <ligand>
        <name>ATP</name>
        <dbReference type="ChEBI" id="CHEBI:30616"/>
    </ligand>
</feature>
<dbReference type="FunFam" id="3.40.50.620:FF:000114">
    <property type="entry name" value="Pantothenate synthetase"/>
    <property type="match status" value="1"/>
</dbReference>
<evidence type="ECO:0000256" key="9">
    <source>
        <dbReference type="ARBA" id="ARBA00022741"/>
    </source>
</evidence>
<dbReference type="NCBIfam" id="TIGR00125">
    <property type="entry name" value="cyt_tran_rel"/>
    <property type="match status" value="1"/>
</dbReference>
<dbReference type="InterPro" id="IPR003721">
    <property type="entry name" value="Pantoate_ligase"/>
</dbReference>
<dbReference type="GO" id="GO:0005829">
    <property type="term" value="C:cytosol"/>
    <property type="evidence" value="ECO:0007669"/>
    <property type="project" value="TreeGrafter"/>
</dbReference>
<comment type="miscellaneous">
    <text evidence="13">The reaction proceeds by a bi uni uni bi ping pong mechanism.</text>
</comment>
<feature type="binding site" evidence="13">
    <location>
        <position position="56"/>
    </location>
    <ligand>
        <name>beta-alanine</name>
        <dbReference type="ChEBI" id="CHEBI:57966"/>
    </ligand>
</feature>
<dbReference type="HAMAP" id="MF_00158">
    <property type="entry name" value="PanC"/>
    <property type="match status" value="1"/>
</dbReference>
<accession>A0A0N0BLK2</accession>
<protein>
    <recommendedName>
        <fullName evidence="5 13">Pantothenate synthetase</fullName>
        <shortName evidence="13">PS</shortName>
        <ecNumber evidence="4 13">6.3.2.1</ecNumber>
    </recommendedName>
    <alternativeName>
        <fullName evidence="13">Pantoate--beta-alanine ligase</fullName>
    </alternativeName>
    <alternativeName>
        <fullName evidence="13">Pantoate-activating enzyme</fullName>
    </alternativeName>
</protein>
<dbReference type="NCBIfam" id="TIGR00018">
    <property type="entry name" value="panC"/>
    <property type="match status" value="1"/>
</dbReference>
<feature type="active site" description="Proton donor" evidence="13">
    <location>
        <position position="32"/>
    </location>
</feature>
<keyword evidence="8 13" id="KW-0566">Pantothenate biosynthesis</keyword>
<keyword evidence="9 13" id="KW-0547">Nucleotide-binding</keyword>
<evidence type="ECO:0000256" key="5">
    <source>
        <dbReference type="ARBA" id="ARBA00014155"/>
    </source>
</evidence>
<comment type="catalytic activity">
    <reaction evidence="11 13">
        <text>(R)-pantoate + beta-alanine + ATP = (R)-pantothenate + AMP + diphosphate + H(+)</text>
        <dbReference type="Rhea" id="RHEA:10912"/>
        <dbReference type="ChEBI" id="CHEBI:15378"/>
        <dbReference type="ChEBI" id="CHEBI:15980"/>
        <dbReference type="ChEBI" id="CHEBI:29032"/>
        <dbReference type="ChEBI" id="CHEBI:30616"/>
        <dbReference type="ChEBI" id="CHEBI:33019"/>
        <dbReference type="ChEBI" id="CHEBI:57966"/>
        <dbReference type="ChEBI" id="CHEBI:456215"/>
        <dbReference type="EC" id="6.3.2.1"/>
    </reaction>
</comment>
<dbReference type="EC" id="6.3.2.1" evidence="4 13"/>
<dbReference type="Pfam" id="PF02569">
    <property type="entry name" value="Pantoate_ligase"/>
    <property type="match status" value="1"/>
</dbReference>
<name>A0A0N0BLK2_THEAQ</name>
<dbReference type="RefSeq" id="WP_053767462.1">
    <property type="nucleotide sequence ID" value="NZ_LHCI01000106.1"/>
</dbReference>
<dbReference type="GO" id="GO:0015940">
    <property type="term" value="P:pantothenate biosynthetic process"/>
    <property type="evidence" value="ECO:0007669"/>
    <property type="project" value="UniProtKB-UniRule"/>
</dbReference>
<dbReference type="GO" id="GO:0005524">
    <property type="term" value="F:ATP binding"/>
    <property type="evidence" value="ECO:0007669"/>
    <property type="project" value="UniProtKB-KW"/>
</dbReference>
<evidence type="ECO:0000256" key="11">
    <source>
        <dbReference type="ARBA" id="ARBA00048258"/>
    </source>
</evidence>
<keyword evidence="6 13" id="KW-0963">Cytoplasm</keyword>
<feature type="binding site" evidence="13">
    <location>
        <position position="149"/>
    </location>
    <ligand>
        <name>(R)-pantoate</name>
        <dbReference type="ChEBI" id="CHEBI:15980"/>
    </ligand>
</feature>
<comment type="similarity">
    <text evidence="3 13">Belongs to the pantothenate synthetase family.</text>
</comment>
<comment type="caution">
    <text evidence="14">The sequence shown here is derived from an EMBL/GenBank/DDBJ whole genome shotgun (WGS) entry which is preliminary data.</text>
</comment>
<feature type="binding site" evidence="13">
    <location>
        <begin position="25"/>
        <end position="32"/>
    </location>
    <ligand>
        <name>ATP</name>
        <dbReference type="ChEBI" id="CHEBI:30616"/>
    </ligand>
</feature>
<organism evidence="14 15">
    <name type="scientific">Thermus aquaticus</name>
    <dbReference type="NCBI Taxonomy" id="271"/>
    <lineage>
        <taxon>Bacteria</taxon>
        <taxon>Thermotogati</taxon>
        <taxon>Deinococcota</taxon>
        <taxon>Deinococci</taxon>
        <taxon>Thermales</taxon>
        <taxon>Thermaceae</taxon>
        <taxon>Thermus</taxon>
    </lineage>
</organism>
<dbReference type="UniPathway" id="UPA00028">
    <property type="reaction ID" value="UER00005"/>
</dbReference>
<reference evidence="15" key="1">
    <citation type="submission" date="2015-07" db="EMBL/GenBank/DDBJ databases">
        <authorList>
            <person name="Zylicz-Stachula A."/>
            <person name="Jezewska-Frackowiak J."/>
            <person name="Czajkowska E."/>
            <person name="Skowron P.M."/>
        </authorList>
    </citation>
    <scope>NUCLEOTIDE SEQUENCE [LARGE SCALE GENOMIC DNA]</scope>
    <source>
        <strain evidence="15">ATCC 25104 / DSM 625 / JCM 10724 / NBRC 103206 / NCIMB 11243 / YT-1</strain>
    </source>
</reference>
<evidence type="ECO:0000256" key="12">
    <source>
        <dbReference type="ARBA" id="ARBA00055042"/>
    </source>
</evidence>
<dbReference type="PATRIC" id="fig|271.14.peg.947"/>
<feature type="binding site" evidence="13">
    <location>
        <position position="56"/>
    </location>
    <ligand>
        <name>(R)-pantoate</name>
        <dbReference type="ChEBI" id="CHEBI:15980"/>
    </ligand>
</feature>
<evidence type="ECO:0000313" key="14">
    <source>
        <dbReference type="EMBL" id="KOX89693.1"/>
    </source>
</evidence>
<comment type="function">
    <text evidence="12 13">Catalyzes the condensation of pantoate with beta-alanine in an ATP-dependent reaction via a pantoyl-adenylate intermediate.</text>
</comment>